<protein>
    <submittedName>
        <fullName evidence="1">Uncharacterized protein</fullName>
    </submittedName>
</protein>
<proteinExistence type="predicted"/>
<gene>
    <name evidence="1" type="ORF">A2Y62_00955</name>
</gene>
<dbReference type="EMBL" id="MFGW01000056">
    <property type="protein sequence ID" value="OGF67390.1"/>
    <property type="molecule type" value="Genomic_DNA"/>
</dbReference>
<organism evidence="1 2">
    <name type="scientific">Candidatus Fischerbacteria bacterium RBG_13_37_8</name>
    <dbReference type="NCBI Taxonomy" id="1817863"/>
    <lineage>
        <taxon>Bacteria</taxon>
        <taxon>Candidatus Fischeribacteriota</taxon>
    </lineage>
</organism>
<dbReference type="AlphaFoldDB" id="A0A1F5VVH4"/>
<accession>A0A1F5VVH4</accession>
<name>A0A1F5VVH4_9BACT</name>
<evidence type="ECO:0000313" key="1">
    <source>
        <dbReference type="EMBL" id="OGF67390.1"/>
    </source>
</evidence>
<evidence type="ECO:0000313" key="2">
    <source>
        <dbReference type="Proteomes" id="UP000178943"/>
    </source>
</evidence>
<reference evidence="1 2" key="1">
    <citation type="journal article" date="2016" name="Nat. Commun.">
        <title>Thousands of microbial genomes shed light on interconnected biogeochemical processes in an aquifer system.</title>
        <authorList>
            <person name="Anantharaman K."/>
            <person name="Brown C.T."/>
            <person name="Hug L.A."/>
            <person name="Sharon I."/>
            <person name="Castelle C.J."/>
            <person name="Probst A.J."/>
            <person name="Thomas B.C."/>
            <person name="Singh A."/>
            <person name="Wilkins M.J."/>
            <person name="Karaoz U."/>
            <person name="Brodie E.L."/>
            <person name="Williams K.H."/>
            <person name="Hubbard S.S."/>
            <person name="Banfield J.F."/>
        </authorList>
    </citation>
    <scope>NUCLEOTIDE SEQUENCE [LARGE SCALE GENOMIC DNA]</scope>
</reference>
<sequence length="66" mass="7564">MPDAIAEEDMMRGSEVTASRFSNLFNDVVESFNEISRVEVFSNIFRDSLKIMQYYTAIVSIFPCSN</sequence>
<comment type="caution">
    <text evidence="1">The sequence shown here is derived from an EMBL/GenBank/DDBJ whole genome shotgun (WGS) entry which is preliminary data.</text>
</comment>
<dbReference type="Proteomes" id="UP000178943">
    <property type="component" value="Unassembled WGS sequence"/>
</dbReference>